<organism evidence="2 3">
    <name type="scientific">Paracoccus broussonetiae</name>
    <dbReference type="NCBI Taxonomy" id="3075834"/>
    <lineage>
        <taxon>Bacteria</taxon>
        <taxon>Pseudomonadati</taxon>
        <taxon>Pseudomonadota</taxon>
        <taxon>Alphaproteobacteria</taxon>
        <taxon>Rhodobacterales</taxon>
        <taxon>Paracoccaceae</taxon>
        <taxon>Paracoccus</taxon>
    </lineage>
</organism>
<accession>A0ABU3EJC1</accession>
<evidence type="ECO:0000256" key="1">
    <source>
        <dbReference type="SAM" id="MobiDB-lite"/>
    </source>
</evidence>
<evidence type="ECO:0000313" key="2">
    <source>
        <dbReference type="EMBL" id="MDT1064176.1"/>
    </source>
</evidence>
<reference evidence="3" key="1">
    <citation type="submission" date="2023-07" db="EMBL/GenBank/DDBJ databases">
        <title>Characterization of two Paracoccaceae strains isolated from Phycosphere and proposal of Xinfangfangia lacusdiani sp. nov.</title>
        <authorList>
            <person name="Deng Y."/>
            <person name="Zhang Y.Q."/>
        </authorList>
    </citation>
    <scope>NUCLEOTIDE SEQUENCE [LARGE SCALE GENOMIC DNA]</scope>
    <source>
        <strain evidence="3">CPCC 101403</strain>
    </source>
</reference>
<dbReference type="Proteomes" id="UP001251085">
    <property type="component" value="Unassembled WGS sequence"/>
</dbReference>
<gene>
    <name evidence="2" type="ORF">RM190_20100</name>
</gene>
<name>A0ABU3EJC1_9RHOB</name>
<dbReference type="RefSeq" id="WP_311761266.1">
    <property type="nucleotide sequence ID" value="NZ_JAVRQI010000019.1"/>
</dbReference>
<proteinExistence type="predicted"/>
<evidence type="ECO:0000313" key="3">
    <source>
        <dbReference type="Proteomes" id="UP001251085"/>
    </source>
</evidence>
<feature type="region of interest" description="Disordered" evidence="1">
    <location>
        <begin position="1"/>
        <end position="24"/>
    </location>
</feature>
<dbReference type="EMBL" id="JAVRQI010000019">
    <property type="protein sequence ID" value="MDT1064176.1"/>
    <property type="molecule type" value="Genomic_DNA"/>
</dbReference>
<protein>
    <submittedName>
        <fullName evidence="2">Uncharacterized protein</fullName>
    </submittedName>
</protein>
<comment type="caution">
    <text evidence="2">The sequence shown here is derived from an EMBL/GenBank/DDBJ whole genome shotgun (WGS) entry which is preliminary data.</text>
</comment>
<keyword evidence="3" id="KW-1185">Reference proteome</keyword>
<sequence length="50" mass="5453">MLGTERTTYSAEEPIQSDAPPVADLSDEEVEAVFEDLVAQIDAEQQPSET</sequence>
<feature type="compositionally biased region" description="Polar residues" evidence="1">
    <location>
        <begin position="1"/>
        <end position="10"/>
    </location>
</feature>